<evidence type="ECO:0000313" key="4">
    <source>
        <dbReference type="Proteomes" id="UP000005512"/>
    </source>
</evidence>
<reference evidence="3" key="1">
    <citation type="submission" date="2009-12" db="EMBL/GenBank/DDBJ databases">
        <authorList>
            <person name="Weinstock G."/>
            <person name="Sodergren E."/>
            <person name="Clifton S."/>
            <person name="Fulton L."/>
            <person name="Fulton B."/>
            <person name="Courtney L."/>
            <person name="Fronick C."/>
            <person name="Harrison M."/>
            <person name="Strong C."/>
            <person name="Farmer C."/>
            <person name="Delahaunty K."/>
            <person name="Markovic C."/>
            <person name="Hall O."/>
            <person name="Minx P."/>
            <person name="Tomlinson C."/>
            <person name="Mitreva M."/>
            <person name="Nelson J."/>
            <person name="Hou S."/>
            <person name="Wollam A."/>
            <person name="Pepin K.H."/>
            <person name="Johnson M."/>
            <person name="Bhonagiri V."/>
            <person name="Nash W.E."/>
            <person name="Warren W."/>
            <person name="Chinwalla A."/>
            <person name="Mardis E.R."/>
            <person name="Wilson R.K."/>
        </authorList>
    </citation>
    <scope>NUCLEOTIDE SEQUENCE [LARGE SCALE GENOMIC DNA]</scope>
    <source>
        <strain evidence="3">DSM 4541</strain>
    </source>
</reference>
<proteinExistence type="inferred from homology"/>
<dbReference type="Gene3D" id="2.60.40.2480">
    <property type="entry name" value="Periplasmic metal-binding protein Tp34-type"/>
    <property type="match status" value="1"/>
</dbReference>
<keyword evidence="2" id="KW-0732">Signal</keyword>
<protein>
    <recommendedName>
        <fullName evidence="5">Fe2+ transport protein</fullName>
    </recommendedName>
</protein>
<dbReference type="Pfam" id="PF10634">
    <property type="entry name" value="Iron_transport"/>
    <property type="match status" value="1"/>
</dbReference>
<evidence type="ECO:0008006" key="5">
    <source>
        <dbReference type="Google" id="ProtNLM"/>
    </source>
</evidence>
<dbReference type="EMBL" id="ABXV02000030">
    <property type="protein sequence ID" value="EFB71855.1"/>
    <property type="molecule type" value="Genomic_DNA"/>
</dbReference>
<dbReference type="Proteomes" id="UP000005512">
    <property type="component" value="Unassembled WGS sequence"/>
</dbReference>
<dbReference type="InterPro" id="IPR018470">
    <property type="entry name" value="Metal-bd_Tp34-typ"/>
</dbReference>
<comment type="caution">
    <text evidence="3">The sequence shown here is derived from an EMBL/GenBank/DDBJ whole genome shotgun (WGS) entry which is preliminary data.</text>
</comment>
<name>D1P4M9_9GAMM</name>
<evidence type="ECO:0000256" key="1">
    <source>
        <dbReference type="ARBA" id="ARBA00010013"/>
    </source>
</evidence>
<dbReference type="InterPro" id="IPR038482">
    <property type="entry name" value="Tp34-type_sf"/>
</dbReference>
<dbReference type="HOGENOM" id="CLU_100963_1_0_6"/>
<evidence type="ECO:0000313" key="3">
    <source>
        <dbReference type="EMBL" id="EFB71855.1"/>
    </source>
</evidence>
<sequence>MIIIMLLTLSGKDVTMKFAYQAAVSGLALFSISAFAQEYPLGHPVIKNGMEIQGVYLQPITMDTEEGHHAMAHLAADKADIHLEADIHAVEENPNGFAEGDWMPYLTVEYSVTKLGDKPQTQTGTFMPMVASDGPHYGENIKLDGNGKYRVTYKIYPPSHNKQASFGRHIDKETGVAPWFEPFEVSWDFDYAGIGRKGSY</sequence>
<organism evidence="3 4">
    <name type="scientific">Providencia rustigianii DSM 4541</name>
    <dbReference type="NCBI Taxonomy" id="500637"/>
    <lineage>
        <taxon>Bacteria</taxon>
        <taxon>Pseudomonadati</taxon>
        <taxon>Pseudomonadota</taxon>
        <taxon>Gammaproteobacteria</taxon>
        <taxon>Enterobacterales</taxon>
        <taxon>Morganellaceae</taxon>
        <taxon>Providencia</taxon>
    </lineage>
</organism>
<gene>
    <name evidence="3" type="ORF">PROVRUST_07181</name>
</gene>
<dbReference type="PIRSF" id="PIRSF017018">
    <property type="entry name" value="Tp34"/>
    <property type="match status" value="1"/>
</dbReference>
<dbReference type="eggNOG" id="COG3470">
    <property type="taxonomic scope" value="Bacteria"/>
</dbReference>
<dbReference type="STRING" id="500637.PROVRUST_07181"/>
<accession>D1P4M9</accession>
<evidence type="ECO:0000256" key="2">
    <source>
        <dbReference type="ARBA" id="ARBA00022729"/>
    </source>
</evidence>
<keyword evidence="4" id="KW-1185">Reference proteome</keyword>
<dbReference type="AlphaFoldDB" id="D1P4M9"/>
<comment type="similarity">
    <text evidence="1">Belongs to the UPF0423 family.</text>
</comment>